<dbReference type="SUPFAM" id="SSF57501">
    <property type="entry name" value="Cystine-knot cytokines"/>
    <property type="match status" value="1"/>
</dbReference>
<dbReference type="Gene3D" id="2.10.90.10">
    <property type="entry name" value="Cystine-knot cytokines"/>
    <property type="match status" value="1"/>
</dbReference>
<dbReference type="GO" id="GO:0005615">
    <property type="term" value="C:extracellular space"/>
    <property type="evidence" value="ECO:0007669"/>
    <property type="project" value="UniProtKB-ARBA"/>
</dbReference>
<evidence type="ECO:0000256" key="3">
    <source>
        <dbReference type="ARBA" id="ARBA00023180"/>
    </source>
</evidence>
<feature type="domain" description="Spaetzle" evidence="5">
    <location>
        <begin position="169"/>
        <end position="261"/>
    </location>
</feature>
<dbReference type="EMBL" id="CAJPEV010001270">
    <property type="protein sequence ID" value="CAG0891764.1"/>
    <property type="molecule type" value="Genomic_DNA"/>
</dbReference>
<dbReference type="OrthoDB" id="10658562at2759"/>
<evidence type="ECO:0000313" key="6">
    <source>
        <dbReference type="EMBL" id="CAD7246901.1"/>
    </source>
</evidence>
<dbReference type="PANTHER" id="PTHR23199">
    <property type="entry name" value="NEUROTROPHIN 1-RELATED"/>
    <property type="match status" value="1"/>
</dbReference>
<evidence type="ECO:0000313" key="7">
    <source>
        <dbReference type="Proteomes" id="UP000677054"/>
    </source>
</evidence>
<gene>
    <name evidence="6" type="ORF">DSTB1V02_LOCUS6743</name>
</gene>
<dbReference type="InterPro" id="IPR052444">
    <property type="entry name" value="Spz/Toll_ligand-like"/>
</dbReference>
<dbReference type="GO" id="GO:0045087">
    <property type="term" value="P:innate immune response"/>
    <property type="evidence" value="ECO:0007669"/>
    <property type="project" value="TreeGrafter"/>
</dbReference>
<keyword evidence="2" id="KW-1015">Disulfide bond</keyword>
<dbReference type="Pfam" id="PF16077">
    <property type="entry name" value="Spaetzle"/>
    <property type="match status" value="1"/>
</dbReference>
<dbReference type="InterPro" id="IPR032104">
    <property type="entry name" value="Spaetzle"/>
</dbReference>
<dbReference type="GO" id="GO:0005121">
    <property type="term" value="F:Toll binding"/>
    <property type="evidence" value="ECO:0007669"/>
    <property type="project" value="TreeGrafter"/>
</dbReference>
<feature type="compositionally biased region" description="Pro residues" evidence="4">
    <location>
        <begin position="100"/>
        <end position="110"/>
    </location>
</feature>
<evidence type="ECO:0000256" key="4">
    <source>
        <dbReference type="SAM" id="MobiDB-lite"/>
    </source>
</evidence>
<sequence length="263" mass="29325">MDDSPLIRKGPSFPPHLCFLTPIDLMNRPVPISSQLACPHPLWPHLIPPRFTSLYLLPPHFTSSYPHSRLAIDQPQRTRLPIVPPGPSGRSPRPLGSFPQAPPIVPPGPSDPLRPIEIDPGDLPSPSRAIFKWLDEKFSGILSNFSVANSPEEPAGPVLASDHRLQDSPCESTASDVQPSWIRDEKTDEWVLAVQTMPLQQWIRVEHCLSIGVRCQYVLPYYRSVCEERNSLHQLLVWNPRNPEVLGFSFLKAPSGCGCHVNA</sequence>
<feature type="region of interest" description="Disordered" evidence="4">
    <location>
        <begin position="72"/>
        <end position="110"/>
    </location>
</feature>
<keyword evidence="7" id="KW-1185">Reference proteome</keyword>
<dbReference type="EMBL" id="LR900787">
    <property type="protein sequence ID" value="CAD7246901.1"/>
    <property type="molecule type" value="Genomic_DNA"/>
</dbReference>
<dbReference type="AlphaFoldDB" id="A0A7R8XJ07"/>
<evidence type="ECO:0000259" key="5">
    <source>
        <dbReference type="Pfam" id="PF16077"/>
    </source>
</evidence>
<dbReference type="GO" id="GO:0008083">
    <property type="term" value="F:growth factor activity"/>
    <property type="evidence" value="ECO:0007669"/>
    <property type="project" value="TreeGrafter"/>
</dbReference>
<evidence type="ECO:0000256" key="2">
    <source>
        <dbReference type="ARBA" id="ARBA00023157"/>
    </source>
</evidence>
<protein>
    <recommendedName>
        <fullName evidence="5">Spaetzle domain-containing protein</fullName>
    </recommendedName>
</protein>
<dbReference type="Proteomes" id="UP000677054">
    <property type="component" value="Unassembled WGS sequence"/>
</dbReference>
<keyword evidence="1" id="KW-0732">Signal</keyword>
<evidence type="ECO:0000256" key="1">
    <source>
        <dbReference type="ARBA" id="ARBA00022729"/>
    </source>
</evidence>
<dbReference type="GO" id="GO:0021556">
    <property type="term" value="P:central nervous system formation"/>
    <property type="evidence" value="ECO:0007669"/>
    <property type="project" value="TreeGrafter"/>
</dbReference>
<dbReference type="PANTHER" id="PTHR23199:SF12">
    <property type="entry name" value="NEUROTROPHIN 1-RELATED"/>
    <property type="match status" value="1"/>
</dbReference>
<organism evidence="6">
    <name type="scientific">Darwinula stevensoni</name>
    <dbReference type="NCBI Taxonomy" id="69355"/>
    <lineage>
        <taxon>Eukaryota</taxon>
        <taxon>Metazoa</taxon>
        <taxon>Ecdysozoa</taxon>
        <taxon>Arthropoda</taxon>
        <taxon>Crustacea</taxon>
        <taxon>Oligostraca</taxon>
        <taxon>Ostracoda</taxon>
        <taxon>Podocopa</taxon>
        <taxon>Podocopida</taxon>
        <taxon>Darwinulocopina</taxon>
        <taxon>Darwinuloidea</taxon>
        <taxon>Darwinulidae</taxon>
        <taxon>Darwinula</taxon>
    </lineage>
</organism>
<keyword evidence="3" id="KW-0325">Glycoprotein</keyword>
<proteinExistence type="predicted"/>
<accession>A0A7R8XJ07</accession>
<dbReference type="InterPro" id="IPR029034">
    <property type="entry name" value="Cystine-knot_cytokine"/>
</dbReference>
<reference evidence="6" key="1">
    <citation type="submission" date="2020-11" db="EMBL/GenBank/DDBJ databases">
        <authorList>
            <person name="Tran Van P."/>
        </authorList>
    </citation>
    <scope>NUCLEOTIDE SEQUENCE</scope>
</reference>
<name>A0A7R8XJ07_9CRUS</name>